<dbReference type="EMBL" id="AVPE01000002">
    <property type="protein sequence ID" value="KGX93416.1"/>
    <property type="molecule type" value="Genomic_DNA"/>
</dbReference>
<keyword evidence="1" id="KW-0472">Membrane</keyword>
<keyword evidence="1" id="KW-1133">Transmembrane helix</keyword>
<keyword evidence="4" id="KW-1185">Reference proteome</keyword>
<feature type="transmembrane region" description="Helical" evidence="1">
    <location>
        <begin position="137"/>
        <end position="155"/>
    </location>
</feature>
<feature type="domain" description="DUF418" evidence="2">
    <location>
        <begin position="225"/>
        <end position="377"/>
    </location>
</feature>
<evidence type="ECO:0000313" key="3">
    <source>
        <dbReference type="EMBL" id="KGX93416.1"/>
    </source>
</evidence>
<sequence length="400" mass="45266">MRVYRNQVVDALRGLSLFGILIANMLIFQYGMFGKDEIHRFNVTTTDRWIREGLTILVESSFMPIFAFLFGYGVVKMTEKLSNQGLRHKRYLSRRFVCLLLLGGLHAYYLWEGDILLTYGMTGFILLFFINRKSKTILIWSVVLLALGGASVYGGEESLSSDGDERIMSEYMTETETVNGGGSYQEIKFHRNNVDPLNLSGGEALVILLLVPLFTLPMFLIGMIAAKRSWFVHIEEHRHRWQRGAILGSIVGISCKSFVIIFPALPIGSTFYLIGGPILSLGYISMFVLVLNRDHLLVRGLSSVGRYSLTNYILQSVVCTTLFYGYGFGWFGKIGVTAGVGISFLLFALQWGGSLLYSQYFRTGPLEWVIRVFTYLKWSGKPTSRNVTEEISHKRHREAL</sequence>
<keyword evidence="1" id="KW-0812">Transmembrane</keyword>
<dbReference type="PANTHER" id="PTHR30590:SF2">
    <property type="entry name" value="INNER MEMBRANE PROTEIN"/>
    <property type="match status" value="1"/>
</dbReference>
<dbReference type="InterPro" id="IPR052529">
    <property type="entry name" value="Bact_Transport_Assoc"/>
</dbReference>
<name>A0A0A5GJI8_9BACI</name>
<dbReference type="eggNOG" id="COG2311">
    <property type="taxonomic scope" value="Bacteria"/>
</dbReference>
<feature type="transmembrane region" description="Helical" evidence="1">
    <location>
        <begin position="12"/>
        <end position="33"/>
    </location>
</feature>
<accession>A0A0A5GJI8</accession>
<dbReference type="PANTHER" id="PTHR30590">
    <property type="entry name" value="INNER MEMBRANE PROTEIN"/>
    <property type="match status" value="1"/>
</dbReference>
<dbReference type="InterPro" id="IPR007349">
    <property type="entry name" value="DUF418"/>
</dbReference>
<organism evidence="3 4">
    <name type="scientific">Pontibacillus halophilus JSM 076056 = DSM 19796</name>
    <dbReference type="NCBI Taxonomy" id="1385510"/>
    <lineage>
        <taxon>Bacteria</taxon>
        <taxon>Bacillati</taxon>
        <taxon>Bacillota</taxon>
        <taxon>Bacilli</taxon>
        <taxon>Bacillales</taxon>
        <taxon>Bacillaceae</taxon>
        <taxon>Pontibacillus</taxon>
    </lineage>
</organism>
<feature type="transmembrane region" description="Helical" evidence="1">
    <location>
        <begin position="338"/>
        <end position="357"/>
    </location>
</feature>
<gene>
    <name evidence="3" type="ORF">N781_10200</name>
</gene>
<evidence type="ECO:0000313" key="4">
    <source>
        <dbReference type="Proteomes" id="UP000030528"/>
    </source>
</evidence>
<evidence type="ECO:0000259" key="2">
    <source>
        <dbReference type="Pfam" id="PF04235"/>
    </source>
</evidence>
<evidence type="ECO:0000256" key="1">
    <source>
        <dbReference type="SAM" id="Phobius"/>
    </source>
</evidence>
<proteinExistence type="predicted"/>
<dbReference type="AlphaFoldDB" id="A0A0A5GJI8"/>
<protein>
    <submittedName>
        <fullName evidence="3">Membrane protein</fullName>
    </submittedName>
</protein>
<feature type="transmembrane region" description="Helical" evidence="1">
    <location>
        <begin position="271"/>
        <end position="291"/>
    </location>
</feature>
<feature type="transmembrane region" description="Helical" evidence="1">
    <location>
        <begin position="245"/>
        <end position="265"/>
    </location>
</feature>
<dbReference type="STRING" id="1385510.GCA_000425205_00950"/>
<comment type="caution">
    <text evidence="3">The sequence shown here is derived from an EMBL/GenBank/DDBJ whole genome shotgun (WGS) entry which is preliminary data.</text>
</comment>
<dbReference type="Proteomes" id="UP000030528">
    <property type="component" value="Unassembled WGS sequence"/>
</dbReference>
<feature type="transmembrane region" description="Helical" evidence="1">
    <location>
        <begin position="53"/>
        <end position="72"/>
    </location>
</feature>
<feature type="transmembrane region" description="Helical" evidence="1">
    <location>
        <begin position="92"/>
        <end position="109"/>
    </location>
</feature>
<feature type="transmembrane region" description="Helical" evidence="1">
    <location>
        <begin position="115"/>
        <end position="130"/>
    </location>
</feature>
<reference evidence="3 4" key="1">
    <citation type="submission" date="2013-08" db="EMBL/GenBank/DDBJ databases">
        <authorList>
            <person name="Huang J."/>
            <person name="Wang G."/>
        </authorList>
    </citation>
    <scope>NUCLEOTIDE SEQUENCE [LARGE SCALE GENOMIC DNA]</scope>
    <source>
        <strain evidence="3 4">JSM 076056</strain>
    </source>
</reference>
<feature type="transmembrane region" description="Helical" evidence="1">
    <location>
        <begin position="312"/>
        <end position="332"/>
    </location>
</feature>
<feature type="transmembrane region" description="Helical" evidence="1">
    <location>
        <begin position="204"/>
        <end position="225"/>
    </location>
</feature>
<dbReference type="Pfam" id="PF04235">
    <property type="entry name" value="DUF418"/>
    <property type="match status" value="1"/>
</dbReference>